<keyword evidence="9" id="KW-1185">Reference proteome</keyword>
<name>A0ABV6CIV6_9RHOB</name>
<feature type="signal peptide" evidence="7">
    <location>
        <begin position="1"/>
        <end position="20"/>
    </location>
</feature>
<comment type="caution">
    <text evidence="8">The sequence shown here is derived from an EMBL/GenBank/DDBJ whole genome shotgun (WGS) entry which is preliminary data.</text>
</comment>
<dbReference type="SUPFAM" id="SSF53807">
    <property type="entry name" value="Helical backbone' metal receptor"/>
    <property type="match status" value="1"/>
</dbReference>
<feature type="chain" id="PRO_5046476519" description="High-affinity zinc uptake system protein ZnuA" evidence="7">
    <location>
        <begin position="21"/>
        <end position="305"/>
    </location>
</feature>
<organism evidence="8 9">
    <name type="scientific">Paracoccus rhizosphaerae</name>
    <dbReference type="NCBI Taxonomy" id="1133347"/>
    <lineage>
        <taxon>Bacteria</taxon>
        <taxon>Pseudomonadati</taxon>
        <taxon>Pseudomonadota</taxon>
        <taxon>Alphaproteobacteria</taxon>
        <taxon>Rhodobacterales</taxon>
        <taxon>Paracoccaceae</taxon>
        <taxon>Paracoccus</taxon>
    </lineage>
</organism>
<sequence>MRNQASIAALLSLAATAAFAAPAVVTDIVPTGAMVQAVMGELGEVRVLLPQGASAHHYQMRPSDAQALQDADLVVWMGPELAPWLDRATGNLAADAQLRLLGVEGIKLRSFGSAGEEHDHDHGGHDHDHSHAGTDPHAWLNPDNVGPWLDAIVASLSAQDPENAQTYRANADAFAMRIETLDSTLSQRLAPHSDARFVVFHDAYGYFTEHFGLQPAVPVSLGDASTPSAARIDEIRGQIAQSGATCAFPEYAHDPALIDTVIEGTDVRVGGELSPAGGDLAPGANQYEALLTAMTNTMIACFDAG</sequence>
<dbReference type="RefSeq" id="WP_265508416.1">
    <property type="nucleotide sequence ID" value="NZ_JAOTBE010000076.1"/>
</dbReference>
<dbReference type="InterPro" id="IPR006127">
    <property type="entry name" value="ZnuA-like"/>
</dbReference>
<dbReference type="EMBL" id="JBHLWQ010000089">
    <property type="protein sequence ID" value="MFC0200683.1"/>
    <property type="molecule type" value="Genomic_DNA"/>
</dbReference>
<dbReference type="PANTHER" id="PTHR42953">
    <property type="entry name" value="HIGH-AFFINITY ZINC UPTAKE SYSTEM PROTEIN ZNUA-RELATED"/>
    <property type="match status" value="1"/>
</dbReference>
<evidence type="ECO:0000256" key="6">
    <source>
        <dbReference type="SAM" id="MobiDB-lite"/>
    </source>
</evidence>
<dbReference type="Proteomes" id="UP001589795">
    <property type="component" value="Unassembled WGS sequence"/>
</dbReference>
<evidence type="ECO:0000256" key="4">
    <source>
        <dbReference type="ARBA" id="ARBA00022729"/>
    </source>
</evidence>
<dbReference type="Pfam" id="PF01297">
    <property type="entry name" value="ZnuA"/>
    <property type="match status" value="1"/>
</dbReference>
<evidence type="ECO:0000256" key="5">
    <source>
        <dbReference type="ARBA" id="ARBA00022906"/>
    </source>
</evidence>
<accession>A0ABV6CIV6</accession>
<gene>
    <name evidence="8" type="ORF">ACFFIZ_10215</name>
</gene>
<keyword evidence="3" id="KW-0813">Transport</keyword>
<feature type="region of interest" description="Disordered" evidence="6">
    <location>
        <begin position="112"/>
        <end position="138"/>
    </location>
</feature>
<keyword evidence="5" id="KW-0406">Ion transport</keyword>
<dbReference type="InterPro" id="IPR050492">
    <property type="entry name" value="Bact_metal-bind_prot9"/>
</dbReference>
<dbReference type="PANTHER" id="PTHR42953:SF3">
    <property type="entry name" value="HIGH-AFFINITY ZINC UPTAKE SYSTEM PROTEIN ZNUA"/>
    <property type="match status" value="1"/>
</dbReference>
<evidence type="ECO:0000256" key="3">
    <source>
        <dbReference type="ARBA" id="ARBA00022448"/>
    </source>
</evidence>
<comment type="similarity">
    <text evidence="1">Belongs to the bacterial solute-binding protein 9 family.</text>
</comment>
<keyword evidence="5" id="KW-0862">Zinc</keyword>
<feature type="compositionally biased region" description="Basic and acidic residues" evidence="6">
    <location>
        <begin position="115"/>
        <end position="134"/>
    </location>
</feature>
<protein>
    <recommendedName>
        <fullName evidence="2">High-affinity zinc uptake system protein ZnuA</fullName>
    </recommendedName>
</protein>
<keyword evidence="5" id="KW-0864">Zinc transport</keyword>
<evidence type="ECO:0000313" key="8">
    <source>
        <dbReference type="EMBL" id="MFC0200683.1"/>
    </source>
</evidence>
<reference evidence="8 9" key="1">
    <citation type="submission" date="2024-09" db="EMBL/GenBank/DDBJ databases">
        <authorList>
            <person name="Sun Q."/>
            <person name="Mori K."/>
        </authorList>
    </citation>
    <scope>NUCLEOTIDE SEQUENCE [LARGE SCALE GENOMIC DNA]</scope>
    <source>
        <strain evidence="8 9">CCM 7904</strain>
    </source>
</reference>
<dbReference type="Gene3D" id="3.40.50.1980">
    <property type="entry name" value="Nitrogenase molybdenum iron protein domain"/>
    <property type="match status" value="2"/>
</dbReference>
<evidence type="ECO:0000313" key="9">
    <source>
        <dbReference type="Proteomes" id="UP001589795"/>
    </source>
</evidence>
<evidence type="ECO:0000256" key="7">
    <source>
        <dbReference type="SAM" id="SignalP"/>
    </source>
</evidence>
<proteinExistence type="inferred from homology"/>
<keyword evidence="4 7" id="KW-0732">Signal</keyword>
<evidence type="ECO:0000256" key="2">
    <source>
        <dbReference type="ARBA" id="ARBA00015915"/>
    </source>
</evidence>
<evidence type="ECO:0000256" key="1">
    <source>
        <dbReference type="ARBA" id="ARBA00011028"/>
    </source>
</evidence>